<feature type="coiled-coil region" evidence="8">
    <location>
        <begin position="251"/>
        <end position="506"/>
    </location>
</feature>
<dbReference type="Pfam" id="PF09457">
    <property type="entry name" value="RBD-FIP"/>
    <property type="match status" value="1"/>
</dbReference>
<evidence type="ECO:0000256" key="6">
    <source>
        <dbReference type="ARBA" id="ARBA00023054"/>
    </source>
</evidence>
<feature type="region of interest" description="Disordered" evidence="9">
    <location>
        <begin position="1"/>
        <end position="20"/>
    </location>
</feature>
<evidence type="ECO:0000256" key="3">
    <source>
        <dbReference type="ARBA" id="ARBA00004654"/>
    </source>
</evidence>
<dbReference type="Proteomes" id="UP001652680">
    <property type="component" value="Unassembled WGS sequence"/>
</dbReference>
<evidence type="ECO:0000256" key="2">
    <source>
        <dbReference type="ARBA" id="ARBA00004626"/>
    </source>
</evidence>
<sequence>MAPMPRIQLPNGNASIKGTTNNFLYAETMSGDSSPTPSSPPSSTAGVAKSQCSSLSDGESFEGYGENEYPSQLREGRSSNSNGSNNNSNLINNNNDNLSVGNVSSQHNHSEHSNDGNNNLNGSNGIELDLAPHVGSSTPQDDDELNIMPRDNWARRSLRRTPTSNPDSLSQRRWGSMRHSGRRQISSNALASQLYRSSSFNSSGRSSNCDTTEDMYSDISLENRHDYDYRVSTIAKYKLPQALLSYRFHLLELLQRKVDDLSDTQNIAEDRTTRTKTEYAVLQARYHMLEEQYRESELRAEERLAEEQKRHREILARVEREASLQNENCQMKIRATEIEASTLREEAARLRVLCDKQANDLHRTEEQLELARDQIGVLQQEHEEQAQALRRHEQEKKTAEDLMMDLGRELQRAREESGARAMPTTSPESIRLEELHQELEEMRQKNRSLEEQNEELQATMLTNQATMLTNGVEQGRHLLNGTLNSLAQELEEMSQAQLQQAFQEKEDENVRLKHYIDTILLNIVENYPQLLEVKPMERK</sequence>
<keyword evidence="5" id="KW-0967">Endosome</keyword>
<gene>
    <name evidence="11" type="primary">108041035</name>
</gene>
<evidence type="ECO:0000256" key="1">
    <source>
        <dbReference type="ARBA" id="ARBA00004214"/>
    </source>
</evidence>
<feature type="domain" description="FIP-RBD" evidence="10">
    <location>
        <begin position="472"/>
        <end position="534"/>
    </location>
</feature>
<dbReference type="PANTHER" id="PTHR15726">
    <property type="entry name" value="RAB11-FAMILY INTERACTING PROTEIN"/>
    <property type="match status" value="1"/>
</dbReference>
<feature type="compositionally biased region" description="Low complexity" evidence="9">
    <location>
        <begin position="115"/>
        <end position="125"/>
    </location>
</feature>
<feature type="compositionally biased region" description="Polar residues" evidence="9">
    <location>
        <begin position="10"/>
        <end position="20"/>
    </location>
</feature>
<proteinExistence type="predicted"/>
<evidence type="ECO:0000313" key="12">
    <source>
        <dbReference type="Proteomes" id="UP001652680"/>
    </source>
</evidence>
<evidence type="ECO:0000313" key="11">
    <source>
        <dbReference type="EnsemblMetazoa" id="XP_044315265.1"/>
    </source>
</evidence>
<dbReference type="SUPFAM" id="SSF144270">
    <property type="entry name" value="Eferin C-derminal domain-like"/>
    <property type="match status" value="1"/>
</dbReference>
<dbReference type="Gene3D" id="1.20.5.2440">
    <property type="match status" value="1"/>
</dbReference>
<evidence type="ECO:0000256" key="5">
    <source>
        <dbReference type="ARBA" id="ARBA00022753"/>
    </source>
</evidence>
<feature type="compositionally biased region" description="Polar residues" evidence="9">
    <location>
        <begin position="160"/>
        <end position="173"/>
    </location>
</feature>
<reference evidence="12" key="1">
    <citation type="journal article" date="2021" name="Elife">
        <title>Highly contiguous assemblies of 101 drosophilid genomes.</title>
        <authorList>
            <person name="Kim B.Y."/>
            <person name="Wang J.R."/>
            <person name="Miller D.E."/>
            <person name="Barmina O."/>
            <person name="Delaney E."/>
            <person name="Thompson A."/>
            <person name="Comeault A.A."/>
            <person name="Peede D."/>
            <person name="D'Agostino E.R."/>
            <person name="Pelaez J."/>
            <person name="Aguilar J.M."/>
            <person name="Haji D."/>
            <person name="Matsunaga T."/>
            <person name="Armstrong E.E."/>
            <person name="Zych M."/>
            <person name="Ogawa Y."/>
            <person name="Stamenkovic-Radak M."/>
            <person name="Jelic M."/>
            <person name="Veselinovic M.S."/>
            <person name="Tanaskovic M."/>
            <person name="Eric P."/>
            <person name="Gao J.J."/>
            <person name="Katoh T.K."/>
            <person name="Toda M.J."/>
            <person name="Watabe H."/>
            <person name="Watada M."/>
            <person name="Davis J.S."/>
            <person name="Moyle L.C."/>
            <person name="Manoli G."/>
            <person name="Bertolini E."/>
            <person name="Kostal V."/>
            <person name="Hawley R.S."/>
            <person name="Takahashi A."/>
            <person name="Jones C.D."/>
            <person name="Price D.K."/>
            <person name="Whiteman N."/>
            <person name="Kopp A."/>
            <person name="Matute D.R."/>
            <person name="Petrov D.A."/>
        </authorList>
    </citation>
    <scope>NUCLEOTIDE SEQUENCE [LARGE SCALE GENOMIC DNA]</scope>
</reference>
<protein>
    <recommendedName>
        <fullName evidence="10">FIP-RBD domain-containing protein</fullName>
    </recommendedName>
</protein>
<dbReference type="Pfam" id="PF25450">
    <property type="entry name" value="Rab11-FIP3"/>
    <property type="match status" value="1"/>
</dbReference>
<feature type="compositionally biased region" description="Low complexity" evidence="9">
    <location>
        <begin position="33"/>
        <end position="44"/>
    </location>
</feature>
<organism evidence="11 12">
    <name type="scientific">Drosophila rhopaloa</name>
    <name type="common">Fruit fly</name>
    <dbReference type="NCBI Taxonomy" id="1041015"/>
    <lineage>
        <taxon>Eukaryota</taxon>
        <taxon>Metazoa</taxon>
        <taxon>Ecdysozoa</taxon>
        <taxon>Arthropoda</taxon>
        <taxon>Hexapoda</taxon>
        <taxon>Insecta</taxon>
        <taxon>Pterygota</taxon>
        <taxon>Neoptera</taxon>
        <taxon>Endopterygota</taxon>
        <taxon>Diptera</taxon>
        <taxon>Brachycera</taxon>
        <taxon>Muscomorpha</taxon>
        <taxon>Ephydroidea</taxon>
        <taxon>Drosophilidae</taxon>
        <taxon>Drosophila</taxon>
        <taxon>Sophophora</taxon>
    </lineage>
</organism>
<evidence type="ECO:0000256" key="7">
    <source>
        <dbReference type="ARBA" id="ARBA00023136"/>
    </source>
</evidence>
<evidence type="ECO:0000256" key="8">
    <source>
        <dbReference type="SAM" id="Coils"/>
    </source>
</evidence>
<keyword evidence="4" id="KW-0813">Transport</keyword>
<dbReference type="InterPro" id="IPR051977">
    <property type="entry name" value="Rab11-interacting_regulator"/>
</dbReference>
<dbReference type="PANTHER" id="PTHR15726:SF7">
    <property type="entry name" value="NUCLEAR FALLOUT, ISOFORM J"/>
    <property type="match status" value="1"/>
</dbReference>
<dbReference type="InterPro" id="IPR057316">
    <property type="entry name" value="Rab11-FIP3/4_dom"/>
</dbReference>
<name>A0ABM5J8W8_DRORH</name>
<dbReference type="EnsemblMetazoa" id="XM_044459330.1">
    <property type="protein sequence ID" value="XP_044315265.1"/>
    <property type="gene ID" value="LOC108041035"/>
</dbReference>
<feature type="region of interest" description="Disordered" evidence="9">
    <location>
        <begin position="25"/>
        <end position="188"/>
    </location>
</feature>
<keyword evidence="6 8" id="KW-0175">Coiled coil</keyword>
<accession>A0ABM5J8W8</accession>
<keyword evidence="7" id="KW-0472">Membrane</keyword>
<reference evidence="11" key="2">
    <citation type="submission" date="2025-05" db="UniProtKB">
        <authorList>
            <consortium name="EnsemblMetazoa"/>
        </authorList>
    </citation>
    <scope>IDENTIFICATION</scope>
</reference>
<dbReference type="InterPro" id="IPR019018">
    <property type="entry name" value="Rab-bd_FIP-RBD"/>
</dbReference>
<evidence type="ECO:0000256" key="9">
    <source>
        <dbReference type="SAM" id="MobiDB-lite"/>
    </source>
</evidence>
<keyword evidence="12" id="KW-1185">Reference proteome</keyword>
<feature type="compositionally biased region" description="Low complexity" evidence="9">
    <location>
        <begin position="78"/>
        <end position="105"/>
    </location>
</feature>
<evidence type="ECO:0000256" key="4">
    <source>
        <dbReference type="ARBA" id="ARBA00022448"/>
    </source>
</evidence>
<dbReference type="InterPro" id="IPR037245">
    <property type="entry name" value="FIP-RBD_C_sf"/>
</dbReference>
<comment type="subcellular location">
    <subcellularLocation>
        <location evidence="2">Cleavage furrow</location>
    </subcellularLocation>
    <subcellularLocation>
        <location evidence="1">Midbody</location>
    </subcellularLocation>
    <subcellularLocation>
        <location evidence="3">Recycling endosome membrane</location>
        <topology evidence="3">Peripheral membrane protein</topology>
    </subcellularLocation>
</comment>
<dbReference type="PROSITE" id="PS51511">
    <property type="entry name" value="FIP_RBD"/>
    <property type="match status" value="1"/>
</dbReference>
<evidence type="ECO:0000259" key="10">
    <source>
        <dbReference type="PROSITE" id="PS51511"/>
    </source>
</evidence>